<evidence type="ECO:0000313" key="2">
    <source>
        <dbReference type="EMBL" id="AFL69636.1"/>
    </source>
</evidence>
<dbReference type="PATRIC" id="fig|760154.4.peg.2363"/>
<dbReference type="PANTHER" id="PTHR41247">
    <property type="entry name" value="HTH-TYPE TRANSCRIPTIONAL REPRESSOR YCNK"/>
    <property type="match status" value="1"/>
</dbReference>
<gene>
    <name evidence="2" type="ordered locus">Sulba_2368</name>
</gene>
<proteinExistence type="predicted"/>
<evidence type="ECO:0000313" key="3">
    <source>
        <dbReference type="Proteomes" id="UP000006176"/>
    </source>
</evidence>
<name>I3Y0B2_SULBS</name>
<dbReference type="Proteomes" id="UP000006176">
    <property type="component" value="Chromosome"/>
</dbReference>
<dbReference type="Pfam" id="PF05573">
    <property type="entry name" value="NosL"/>
    <property type="match status" value="2"/>
</dbReference>
<protein>
    <submittedName>
        <fullName evidence="2">Putative lipoprotein involved in nitrous oxide reduction</fullName>
    </submittedName>
</protein>
<dbReference type="EMBL" id="CP003333">
    <property type="protein sequence ID" value="AFL69636.1"/>
    <property type="molecule type" value="Genomic_DNA"/>
</dbReference>
<dbReference type="SUPFAM" id="SSF160387">
    <property type="entry name" value="NosL/MerB-like"/>
    <property type="match status" value="2"/>
</dbReference>
<dbReference type="PANTHER" id="PTHR41247:SF1">
    <property type="entry name" value="HTH-TYPE TRANSCRIPTIONAL REPRESSOR YCNK"/>
    <property type="match status" value="1"/>
</dbReference>
<dbReference type="STRING" id="760154.Sulba_2368"/>
<keyword evidence="3" id="KW-1185">Reference proteome</keyword>
<evidence type="ECO:0000256" key="1">
    <source>
        <dbReference type="SAM" id="SignalP"/>
    </source>
</evidence>
<dbReference type="AlphaFoldDB" id="I3Y0B2"/>
<feature type="signal peptide" evidence="1">
    <location>
        <begin position="1"/>
        <end position="20"/>
    </location>
</feature>
<reference evidence="2 3" key="1">
    <citation type="submission" date="2012-06" db="EMBL/GenBank/DDBJ databases">
        <title>Complete sequence of Sulfurospirillum barnesii SES-3.</title>
        <authorList>
            <consortium name="US DOE Joint Genome Institute"/>
            <person name="Lucas S."/>
            <person name="Han J."/>
            <person name="Lapidus A."/>
            <person name="Cheng J.-F."/>
            <person name="Goodwin L."/>
            <person name="Pitluck S."/>
            <person name="Peters L."/>
            <person name="Ovchinnikova G."/>
            <person name="Lu M."/>
            <person name="Detter J.C."/>
            <person name="Han C."/>
            <person name="Tapia R."/>
            <person name="Land M."/>
            <person name="Hauser L."/>
            <person name="Kyrpides N."/>
            <person name="Ivanova N."/>
            <person name="Pagani I."/>
            <person name="Stolz J."/>
            <person name="Arkin A."/>
            <person name="Dehal P."/>
            <person name="Oremland R."/>
            <person name="Saltikov C."/>
            <person name="Basu P."/>
            <person name="Hollibaugh J."/>
            <person name="Newman D."/>
            <person name="Stolyar S."/>
            <person name="Hazen T."/>
            <person name="Woyke T."/>
        </authorList>
    </citation>
    <scope>NUCLEOTIDE SEQUENCE [LARGE SCALE GENOMIC DNA]</scope>
    <source>
        <strain evidence="3">ATCC 700032 / DSM 10660 / SES-3</strain>
    </source>
</reference>
<dbReference type="KEGG" id="sba:Sulba_2368"/>
<dbReference type="Gene3D" id="3.30.70.2050">
    <property type="match status" value="2"/>
</dbReference>
<dbReference type="HOGENOM" id="CLU_792077_0_0_7"/>
<dbReference type="RefSeq" id="WP_014770499.1">
    <property type="nucleotide sequence ID" value="NC_018002.1"/>
</dbReference>
<feature type="chain" id="PRO_5003682731" evidence="1">
    <location>
        <begin position="21"/>
        <end position="378"/>
    </location>
</feature>
<dbReference type="InterPro" id="IPR008719">
    <property type="entry name" value="N2O_reductase_NosL"/>
</dbReference>
<dbReference type="OrthoDB" id="982633at2"/>
<sequence>MFKRLGMVCFGLLFSSMLIAQEFSKVASNEPELIQKGEDKLYCPICGMNLKQYYKTSHGAILSDGTAKQYCSMRCLAADWEAIESRLVKVVVTDVVSEKLIDANKAVYVVGSKVPGTMSVVSKVAFEKEADALAFMKEYGGELASFESAFAKAKASLSDDVDEFIKKKQKGMYPMGEKIYHKACDKEKIHLHDFNTISELKFSLKKTKLCGELEEKELQAVSLYLWEILRLSEHNHTHKSVIHVEKDEKCPVCGMFVYKYPKWTARMSYEENGKKVSHAFDGVKDLLKFYHNPSKWGKYTKQNDAAYTILVSDYYTQEAIDGKSAFYVIGSDTYGPMGKEFIPFATLKSAQSFLKDHKGSEILSFDKISEALVYAQDK</sequence>
<organism evidence="2 3">
    <name type="scientific">Sulfurospirillum barnesii (strain ATCC 700032 / DSM 10660 / SES-3)</name>
    <dbReference type="NCBI Taxonomy" id="760154"/>
    <lineage>
        <taxon>Bacteria</taxon>
        <taxon>Pseudomonadati</taxon>
        <taxon>Campylobacterota</taxon>
        <taxon>Epsilonproteobacteria</taxon>
        <taxon>Campylobacterales</taxon>
        <taxon>Sulfurospirillaceae</taxon>
        <taxon>Sulfurospirillum</taxon>
    </lineage>
</organism>
<accession>I3Y0B2</accession>
<dbReference type="eggNOG" id="COG4314">
    <property type="taxonomic scope" value="Bacteria"/>
</dbReference>
<keyword evidence="2" id="KW-0449">Lipoprotein</keyword>
<keyword evidence="1" id="KW-0732">Signal</keyword>